<reference evidence="1" key="2">
    <citation type="submission" date="2019-06" db="EMBL/GenBank/DDBJ databases">
        <title>Genomics analysis of Aphanomyces spp. identifies a new class of oomycete effector associated with host adaptation.</title>
        <authorList>
            <person name="Gaulin E."/>
        </authorList>
    </citation>
    <scope>NUCLEOTIDE SEQUENCE</scope>
    <source>
        <strain evidence="1">CBS 578.67</strain>
    </source>
</reference>
<evidence type="ECO:0000313" key="1">
    <source>
        <dbReference type="EMBL" id="KAF0704183.1"/>
    </source>
</evidence>
<keyword evidence="3" id="KW-1185">Reference proteome</keyword>
<dbReference type="EMBL" id="VJMH01003981">
    <property type="protein sequence ID" value="KAF0704183.1"/>
    <property type="molecule type" value="Genomic_DNA"/>
</dbReference>
<name>A0A485KIA0_9STRA</name>
<evidence type="ECO:0000313" key="3">
    <source>
        <dbReference type="Proteomes" id="UP000332933"/>
    </source>
</evidence>
<proteinExistence type="predicted"/>
<organism evidence="2 3">
    <name type="scientific">Aphanomyces stellatus</name>
    <dbReference type="NCBI Taxonomy" id="120398"/>
    <lineage>
        <taxon>Eukaryota</taxon>
        <taxon>Sar</taxon>
        <taxon>Stramenopiles</taxon>
        <taxon>Oomycota</taxon>
        <taxon>Saprolegniomycetes</taxon>
        <taxon>Saprolegniales</taxon>
        <taxon>Verrucalvaceae</taxon>
        <taxon>Aphanomyces</taxon>
    </lineage>
</organism>
<dbReference type="AlphaFoldDB" id="A0A485KIA0"/>
<dbReference type="EMBL" id="CAADRA010003993">
    <property type="protein sequence ID" value="VFT84328.1"/>
    <property type="molecule type" value="Genomic_DNA"/>
</dbReference>
<protein>
    <submittedName>
        <fullName evidence="2">Aste57867_7414 protein</fullName>
    </submittedName>
</protein>
<dbReference type="Proteomes" id="UP000332933">
    <property type="component" value="Unassembled WGS sequence"/>
</dbReference>
<accession>A0A485KIA0</accession>
<sequence length="204" mass="22968">MSTNTSIRLVRLYHESTTVVRVSLWLLHLLGHRFPYVVVVDTGLDYLYVVPHDLIFQRPDDRGRATTHSLGQATGYLGLHRRQQPMTLTCFHVTTSALHHTHLSHHDYLAHFTGADHHRTLLKLTLTTLGALINASKVDSNMQVMAADSSNQTTTARLVVIVVGNRFGMKFKPLGSMDVWPTFAFAQALRYLTGITLWYSTCPT</sequence>
<evidence type="ECO:0000313" key="2">
    <source>
        <dbReference type="EMBL" id="VFT84328.1"/>
    </source>
</evidence>
<reference evidence="2 3" key="1">
    <citation type="submission" date="2019-03" db="EMBL/GenBank/DDBJ databases">
        <authorList>
            <person name="Gaulin E."/>
            <person name="Dumas B."/>
        </authorList>
    </citation>
    <scope>NUCLEOTIDE SEQUENCE [LARGE SCALE GENOMIC DNA]</scope>
    <source>
        <strain evidence="2">CBS 568.67</strain>
    </source>
</reference>
<gene>
    <name evidence="2" type="primary">Aste57867_7414</name>
    <name evidence="1" type="ORF">As57867_007388</name>
    <name evidence="2" type="ORF">ASTE57867_7414</name>
</gene>